<keyword evidence="7 9" id="KW-0472">Membrane</keyword>
<evidence type="ECO:0000313" key="13">
    <source>
        <dbReference type="Proteomes" id="UP000311605"/>
    </source>
</evidence>
<evidence type="ECO:0000313" key="12">
    <source>
        <dbReference type="EMBL" id="TNM62955.1"/>
    </source>
</evidence>
<evidence type="ECO:0000256" key="2">
    <source>
        <dbReference type="ARBA" id="ARBA00008114"/>
    </source>
</evidence>
<evidence type="ECO:0000256" key="9">
    <source>
        <dbReference type="SAM" id="Phobius"/>
    </source>
</evidence>
<dbReference type="Gene3D" id="1.20.1510.10">
    <property type="entry name" value="Cation efflux protein transmembrane domain"/>
    <property type="match status" value="1"/>
</dbReference>
<dbReference type="GO" id="GO:0005886">
    <property type="term" value="C:plasma membrane"/>
    <property type="evidence" value="ECO:0007669"/>
    <property type="project" value="UniProtKB-SubCell"/>
</dbReference>
<dbReference type="SUPFAM" id="SSF160240">
    <property type="entry name" value="Cation efflux protein cytoplasmic domain-like"/>
    <property type="match status" value="1"/>
</dbReference>
<gene>
    <name evidence="12" type="ORF">FHP24_17205</name>
</gene>
<evidence type="ECO:0000256" key="8">
    <source>
        <dbReference type="ARBA" id="ARBA00068882"/>
    </source>
</evidence>
<dbReference type="Gene3D" id="3.30.70.1350">
    <property type="entry name" value="Cation efflux protein, cytoplasmic domain"/>
    <property type="match status" value="1"/>
</dbReference>
<dbReference type="AlphaFoldDB" id="A0A5C4XHF2"/>
<evidence type="ECO:0000256" key="5">
    <source>
        <dbReference type="ARBA" id="ARBA00022692"/>
    </source>
</evidence>
<comment type="caution">
    <text evidence="12">The sequence shown here is derived from an EMBL/GenBank/DDBJ whole genome shotgun (WGS) entry which is preliminary data.</text>
</comment>
<evidence type="ECO:0000259" key="10">
    <source>
        <dbReference type="Pfam" id="PF01545"/>
    </source>
</evidence>
<keyword evidence="6 9" id="KW-1133">Transmembrane helix</keyword>
<evidence type="ECO:0000256" key="7">
    <source>
        <dbReference type="ARBA" id="ARBA00023136"/>
    </source>
</evidence>
<feature type="transmembrane region" description="Helical" evidence="9">
    <location>
        <begin position="38"/>
        <end position="59"/>
    </location>
</feature>
<evidence type="ECO:0000259" key="11">
    <source>
        <dbReference type="Pfam" id="PF16916"/>
    </source>
</evidence>
<dbReference type="GO" id="GO:0006882">
    <property type="term" value="P:intracellular zinc ion homeostasis"/>
    <property type="evidence" value="ECO:0007669"/>
    <property type="project" value="TreeGrafter"/>
</dbReference>
<dbReference type="InterPro" id="IPR027470">
    <property type="entry name" value="Cation_efflux_CTD"/>
</dbReference>
<proteinExistence type="inferred from homology"/>
<dbReference type="InterPro" id="IPR036837">
    <property type="entry name" value="Cation_efflux_CTD_sf"/>
</dbReference>
<keyword evidence="3" id="KW-0813">Transport</keyword>
<dbReference type="InterPro" id="IPR027469">
    <property type="entry name" value="Cation_efflux_TMD_sf"/>
</dbReference>
<dbReference type="GO" id="GO:0015086">
    <property type="term" value="F:cadmium ion transmembrane transporter activity"/>
    <property type="evidence" value="ECO:0007669"/>
    <property type="project" value="TreeGrafter"/>
</dbReference>
<comment type="subcellular location">
    <subcellularLocation>
        <location evidence="1">Cell membrane</location>
        <topology evidence="1">Multi-pass membrane protein</topology>
    </subcellularLocation>
</comment>
<keyword evidence="13" id="KW-1185">Reference proteome</keyword>
<accession>A0A5C4XHF2</accession>
<dbReference type="EMBL" id="VDMN01000003">
    <property type="protein sequence ID" value="TNM62955.1"/>
    <property type="molecule type" value="Genomic_DNA"/>
</dbReference>
<feature type="transmembrane region" description="Helical" evidence="9">
    <location>
        <begin position="65"/>
        <end position="86"/>
    </location>
</feature>
<evidence type="ECO:0000256" key="6">
    <source>
        <dbReference type="ARBA" id="ARBA00022989"/>
    </source>
</evidence>
<dbReference type="NCBIfam" id="TIGR01297">
    <property type="entry name" value="CDF"/>
    <property type="match status" value="1"/>
</dbReference>
<keyword evidence="4" id="KW-1003">Cell membrane</keyword>
<evidence type="ECO:0000256" key="4">
    <source>
        <dbReference type="ARBA" id="ARBA00022475"/>
    </source>
</evidence>
<dbReference type="FunFam" id="3.30.70.1350:FF:000002">
    <property type="entry name" value="Ferrous-iron efflux pump FieF"/>
    <property type="match status" value="1"/>
</dbReference>
<dbReference type="GO" id="GO:0015093">
    <property type="term" value="F:ferrous iron transmembrane transporter activity"/>
    <property type="evidence" value="ECO:0007669"/>
    <property type="project" value="TreeGrafter"/>
</dbReference>
<evidence type="ECO:0000256" key="1">
    <source>
        <dbReference type="ARBA" id="ARBA00004651"/>
    </source>
</evidence>
<dbReference type="InterPro" id="IPR058533">
    <property type="entry name" value="Cation_efflux_TM"/>
</dbReference>
<feature type="transmembrane region" description="Helical" evidence="9">
    <location>
        <begin position="106"/>
        <end position="124"/>
    </location>
</feature>
<protein>
    <recommendedName>
        <fullName evidence="8">Protein p34</fullName>
    </recommendedName>
</protein>
<reference evidence="12 13" key="1">
    <citation type="submission" date="2019-06" db="EMBL/GenBank/DDBJ databases">
        <title>The draft genome of Rhizobium smilacinae PTYR-5.</title>
        <authorList>
            <person name="Liu L."/>
            <person name="Li L."/>
            <person name="Zhang X."/>
        </authorList>
    </citation>
    <scope>NUCLEOTIDE SEQUENCE [LARGE SCALE GENOMIC DNA]</scope>
    <source>
        <strain evidence="12 13">PTYR-5</strain>
    </source>
</reference>
<keyword evidence="5 9" id="KW-0812">Transmembrane</keyword>
<dbReference type="Pfam" id="PF16916">
    <property type="entry name" value="ZT_dimer"/>
    <property type="match status" value="1"/>
</dbReference>
<sequence length="337" mass="36197">MQVVCTCRKAHPQRVPRFEKDRPVNTALTRDRAIVERLAFWGIPISIGVMGLKMLAWWVTGSVALLSDGMESFVNVTAAFIAYFVIRYAQRPADHDHQFGHHKAEYISAVIEGVLIVVAAILIIQEAWGALFAPSVMEAPALGLAINAAAGVVNAIWATILIRVGTAHRSPALTADGHHIMSDVVTSAGVFVGLILAVVTGYAILDPLLAILVAINILWQGYKVISHSLGGLMDKALEPEEEAAVREAITTHSEGALNVHDLKSRRAGAVAFIDFHLVVPASMSVGQAHDICDRLEDAIKEVIPGATLAIHVEPEGERVHGQKVEIEAHISAEGIAK</sequence>
<feature type="transmembrane region" description="Helical" evidence="9">
    <location>
        <begin position="184"/>
        <end position="202"/>
    </location>
</feature>
<dbReference type="PANTHER" id="PTHR43840:SF15">
    <property type="entry name" value="MITOCHONDRIAL METAL TRANSPORTER 1-RELATED"/>
    <property type="match status" value="1"/>
</dbReference>
<dbReference type="OrthoDB" id="9806522at2"/>
<dbReference type="InterPro" id="IPR002524">
    <property type="entry name" value="Cation_efflux"/>
</dbReference>
<comment type="similarity">
    <text evidence="2">Belongs to the cation diffusion facilitator (CDF) transporter (TC 2.A.4) family.</text>
</comment>
<evidence type="ECO:0000256" key="3">
    <source>
        <dbReference type="ARBA" id="ARBA00022448"/>
    </source>
</evidence>
<dbReference type="SUPFAM" id="SSF161111">
    <property type="entry name" value="Cation efflux protein transmembrane domain-like"/>
    <property type="match status" value="1"/>
</dbReference>
<feature type="domain" description="Cation efflux protein transmembrane" evidence="10">
    <location>
        <begin position="45"/>
        <end position="233"/>
    </location>
</feature>
<dbReference type="GO" id="GO:0015341">
    <property type="term" value="F:zinc efflux antiporter activity"/>
    <property type="evidence" value="ECO:0007669"/>
    <property type="project" value="TreeGrafter"/>
</dbReference>
<dbReference type="InterPro" id="IPR050291">
    <property type="entry name" value="CDF_Transporter"/>
</dbReference>
<name>A0A5C4XHF2_9HYPH</name>
<organism evidence="12 13">
    <name type="scientific">Aliirhizobium smilacinae</name>
    <dbReference type="NCBI Taxonomy" id="1395944"/>
    <lineage>
        <taxon>Bacteria</taxon>
        <taxon>Pseudomonadati</taxon>
        <taxon>Pseudomonadota</taxon>
        <taxon>Alphaproteobacteria</taxon>
        <taxon>Hyphomicrobiales</taxon>
        <taxon>Rhizobiaceae</taxon>
        <taxon>Aliirhizobium</taxon>
    </lineage>
</organism>
<feature type="transmembrane region" description="Helical" evidence="9">
    <location>
        <begin position="144"/>
        <end position="164"/>
    </location>
</feature>
<feature type="domain" description="Cation efflux protein cytoplasmic" evidence="11">
    <location>
        <begin position="238"/>
        <end position="315"/>
    </location>
</feature>
<dbReference type="Proteomes" id="UP000311605">
    <property type="component" value="Unassembled WGS sequence"/>
</dbReference>
<dbReference type="Pfam" id="PF01545">
    <property type="entry name" value="Cation_efflux"/>
    <property type="match status" value="1"/>
</dbReference>
<dbReference type="PANTHER" id="PTHR43840">
    <property type="entry name" value="MITOCHONDRIAL METAL TRANSPORTER 1-RELATED"/>
    <property type="match status" value="1"/>
</dbReference>